<dbReference type="InterPro" id="IPR010614">
    <property type="entry name" value="RAD3-like_helicase_DEAD"/>
</dbReference>
<dbReference type="GO" id="GO:0051536">
    <property type="term" value="F:iron-sulfur cluster binding"/>
    <property type="evidence" value="ECO:0007669"/>
    <property type="project" value="UniProtKB-KW"/>
</dbReference>
<dbReference type="PROSITE" id="PS51193">
    <property type="entry name" value="HELICASE_ATP_BIND_2"/>
    <property type="match status" value="1"/>
</dbReference>
<dbReference type="InterPro" id="IPR014013">
    <property type="entry name" value="Helic_SF1/SF2_ATP-bd_DinG/Rad3"/>
</dbReference>
<dbReference type="GO" id="GO:0006281">
    <property type="term" value="P:DNA repair"/>
    <property type="evidence" value="ECO:0007669"/>
    <property type="project" value="TreeGrafter"/>
</dbReference>
<evidence type="ECO:0000256" key="6">
    <source>
        <dbReference type="ARBA" id="ARBA00023004"/>
    </source>
</evidence>
<organism evidence="13 14">
    <name type="scientific">Pelistega ratti</name>
    <dbReference type="NCBI Taxonomy" id="2652177"/>
    <lineage>
        <taxon>Bacteria</taxon>
        <taxon>Pseudomonadati</taxon>
        <taxon>Pseudomonadota</taxon>
        <taxon>Betaproteobacteria</taxon>
        <taxon>Burkholderiales</taxon>
        <taxon>Alcaligenaceae</taxon>
        <taxon>Pelistega</taxon>
    </lineage>
</organism>
<dbReference type="SUPFAM" id="SSF52540">
    <property type="entry name" value="P-loop containing nucleoside triphosphate hydrolases"/>
    <property type="match status" value="2"/>
</dbReference>
<evidence type="ECO:0000256" key="8">
    <source>
        <dbReference type="ARBA" id="ARBA00023125"/>
    </source>
</evidence>
<evidence type="ECO:0000313" key="13">
    <source>
        <dbReference type="EMBL" id="NEN75451.1"/>
    </source>
</evidence>
<evidence type="ECO:0000313" key="14">
    <source>
        <dbReference type="Proteomes" id="UP000477651"/>
    </source>
</evidence>
<evidence type="ECO:0000256" key="1">
    <source>
        <dbReference type="ARBA" id="ARBA00022723"/>
    </source>
</evidence>
<dbReference type="Pfam" id="PF00270">
    <property type="entry name" value="DEAD"/>
    <property type="match status" value="1"/>
</dbReference>
<evidence type="ECO:0000256" key="2">
    <source>
        <dbReference type="ARBA" id="ARBA00022741"/>
    </source>
</evidence>
<keyword evidence="14" id="KW-1185">Reference proteome</keyword>
<dbReference type="Pfam" id="PF13307">
    <property type="entry name" value="Helicase_C_2"/>
    <property type="match status" value="1"/>
</dbReference>
<dbReference type="SMART" id="SM00491">
    <property type="entry name" value="HELICc2"/>
    <property type="match status" value="1"/>
</dbReference>
<keyword evidence="9" id="KW-0413">Isomerase</keyword>
<dbReference type="EMBL" id="JAAGYR010000005">
    <property type="protein sequence ID" value="NEN75451.1"/>
    <property type="molecule type" value="Genomic_DNA"/>
</dbReference>
<dbReference type="InterPro" id="IPR006555">
    <property type="entry name" value="ATP-dep_Helicase_C"/>
</dbReference>
<comment type="caution">
    <text evidence="13">The sequence shown here is derived from an EMBL/GenBank/DDBJ whole genome shotgun (WGS) entry which is preliminary data.</text>
</comment>
<feature type="domain" description="Helicase ATP-binding" evidence="12">
    <location>
        <begin position="13"/>
        <end position="277"/>
    </location>
</feature>
<keyword evidence="4 13" id="KW-0347">Helicase</keyword>
<evidence type="ECO:0000256" key="9">
    <source>
        <dbReference type="ARBA" id="ARBA00023235"/>
    </source>
</evidence>
<keyword evidence="6" id="KW-0408">Iron</keyword>
<accession>A0A6L9Y4W7</accession>
<dbReference type="GO" id="GO:0046872">
    <property type="term" value="F:metal ion binding"/>
    <property type="evidence" value="ECO:0007669"/>
    <property type="project" value="UniProtKB-KW"/>
</dbReference>
<name>A0A6L9Y4W7_9BURK</name>
<reference evidence="13 14" key="1">
    <citation type="submission" date="2020-02" db="EMBL/GenBank/DDBJ databases">
        <title>Pelistega sp. NLN82 were isolated from wild rodents of the Hainan Island.</title>
        <authorList>
            <person name="Niu N."/>
            <person name="Zhou J."/>
        </authorList>
    </citation>
    <scope>NUCLEOTIDE SEQUENCE [LARGE SCALE GENOMIC DNA]</scope>
    <source>
        <strain evidence="13 14">NLN82</strain>
    </source>
</reference>
<proteinExistence type="inferred from homology"/>
<evidence type="ECO:0000256" key="10">
    <source>
        <dbReference type="ARBA" id="ARBA00038058"/>
    </source>
</evidence>
<dbReference type="Pfam" id="PF06733">
    <property type="entry name" value="DEAD_2"/>
    <property type="match status" value="1"/>
</dbReference>
<dbReference type="GO" id="GO:0003677">
    <property type="term" value="F:DNA binding"/>
    <property type="evidence" value="ECO:0007669"/>
    <property type="project" value="UniProtKB-KW"/>
</dbReference>
<dbReference type="GO" id="GO:0003678">
    <property type="term" value="F:DNA helicase activity"/>
    <property type="evidence" value="ECO:0007669"/>
    <property type="project" value="InterPro"/>
</dbReference>
<keyword evidence="3" id="KW-0378">Hydrolase</keyword>
<dbReference type="Gene3D" id="3.40.50.300">
    <property type="entry name" value="P-loop containing nucleotide triphosphate hydrolases"/>
    <property type="match status" value="2"/>
</dbReference>
<comment type="similarity">
    <text evidence="10">Belongs to the helicase family. DinG subfamily.</text>
</comment>
<evidence type="ECO:0000256" key="4">
    <source>
        <dbReference type="ARBA" id="ARBA00022806"/>
    </source>
</evidence>
<evidence type="ECO:0000256" key="5">
    <source>
        <dbReference type="ARBA" id="ARBA00022840"/>
    </source>
</evidence>
<evidence type="ECO:0000256" key="7">
    <source>
        <dbReference type="ARBA" id="ARBA00023014"/>
    </source>
</evidence>
<feature type="coiled-coil region" evidence="11">
    <location>
        <begin position="317"/>
        <end position="344"/>
    </location>
</feature>
<protein>
    <submittedName>
        <fullName evidence="13">ATP-dependent DNA helicase</fullName>
    </submittedName>
</protein>
<keyword evidence="11" id="KW-0175">Coiled coil</keyword>
<evidence type="ECO:0000259" key="12">
    <source>
        <dbReference type="PROSITE" id="PS51193"/>
    </source>
</evidence>
<keyword evidence="5" id="KW-0067">ATP-binding</keyword>
<keyword evidence="2" id="KW-0547">Nucleotide-binding</keyword>
<keyword evidence="1" id="KW-0479">Metal-binding</keyword>
<dbReference type="AlphaFoldDB" id="A0A6L9Y4W7"/>
<dbReference type="GO" id="GO:0005524">
    <property type="term" value="F:ATP binding"/>
    <property type="evidence" value="ECO:0007669"/>
    <property type="project" value="UniProtKB-KW"/>
</dbReference>
<evidence type="ECO:0000256" key="11">
    <source>
        <dbReference type="SAM" id="Coils"/>
    </source>
</evidence>
<dbReference type="PANTHER" id="PTHR11472">
    <property type="entry name" value="DNA REPAIR DEAD HELICASE RAD3/XP-D SUBFAMILY MEMBER"/>
    <property type="match status" value="1"/>
</dbReference>
<evidence type="ECO:0000256" key="3">
    <source>
        <dbReference type="ARBA" id="ARBA00022801"/>
    </source>
</evidence>
<keyword evidence="8" id="KW-0238">DNA-binding</keyword>
<dbReference type="InterPro" id="IPR045028">
    <property type="entry name" value="DinG/Rad3-like"/>
</dbReference>
<keyword evidence="7" id="KW-0411">Iron-sulfur</keyword>
<dbReference type="Proteomes" id="UP000477651">
    <property type="component" value="Unassembled WGS sequence"/>
</dbReference>
<dbReference type="InterPro" id="IPR027417">
    <property type="entry name" value="P-loop_NTPase"/>
</dbReference>
<dbReference type="GO" id="GO:0016818">
    <property type="term" value="F:hydrolase activity, acting on acid anhydrides, in phosphorus-containing anhydrides"/>
    <property type="evidence" value="ECO:0007669"/>
    <property type="project" value="InterPro"/>
</dbReference>
<dbReference type="PANTHER" id="PTHR11472:SF34">
    <property type="entry name" value="REGULATOR OF TELOMERE ELONGATION HELICASE 1"/>
    <property type="match status" value="1"/>
</dbReference>
<sequence>MVDLDVSDFFKHKLARIKPDYVFRQSQVALSQAIEKTITQQSVLIAEAGTGTGKTWAYLVPAFMSFRKTLISTGTKALQDQLFRKDVPMLKKALGLPIQVALLKGRSNYLCHFHYNRLVNDDYTQLNSKEEVEQLKEIKLFFQKTTTGDKSDCAKVPDKAPIWLKVTSTNESCLNQDCPYINECFLAQARTKAREADVVIVNHALFFADMALRKEAQIDLLPIADTVIFDEAHQLPEIATQFLGSQIALSSIEEVVKDIELYTAMYAKRVAEWSKLCGRVTHDLMDLRLTARPIDSMPGKKAILERIPDNERLIAVLEKVVQGIDELHKTLEAVNEQHLDLKEVYNRLNAYYGRLLQWIYPEKFDQDNQDSYVRWVEYGKHQLRLYRAPLSVKNVANFKREDQAWILTSATLSVNHQFTHFQAQLGLFDAECQTWESPFQYAEKAVMYVPDHLPDVKVPHYEQDFVRLLIPFIQRTPGGVLILSTTLRSVESLGVLLQEALLREGIHKRIFRQGETAHRVLIDQFQQEKNGILIGSASFWEGVDFPGDLVTLVAIDKLPFAPPDDPVLEARIEECRKKGGNPFMDIQLPMAAIALKQGAGRLIRTEQDSGVLIIGDGRLVNQRYSKLLWGSLPNFYRTRHFDTALNFWRENR</sequence>
<gene>
    <name evidence="13" type="ORF">F9B74_03800</name>
</gene>
<dbReference type="InterPro" id="IPR011545">
    <property type="entry name" value="DEAD/DEAH_box_helicase_dom"/>
</dbReference>